<keyword evidence="10 13" id="KW-0539">Nucleus</keyword>
<organism evidence="16 17">
    <name type="scientific">Steinernema hermaphroditum</name>
    <dbReference type="NCBI Taxonomy" id="289476"/>
    <lineage>
        <taxon>Eukaryota</taxon>
        <taxon>Metazoa</taxon>
        <taxon>Ecdysozoa</taxon>
        <taxon>Nematoda</taxon>
        <taxon>Chromadorea</taxon>
        <taxon>Rhabditida</taxon>
        <taxon>Tylenchina</taxon>
        <taxon>Panagrolaimomorpha</taxon>
        <taxon>Strongyloidoidea</taxon>
        <taxon>Steinernematidae</taxon>
        <taxon>Steinernema</taxon>
    </lineage>
</organism>
<keyword evidence="4 13" id="KW-0547">Nucleotide-binding</keyword>
<dbReference type="GO" id="GO:0043138">
    <property type="term" value="F:3'-5' DNA helicase activity"/>
    <property type="evidence" value="ECO:0007669"/>
    <property type="project" value="UniProtKB-EC"/>
</dbReference>
<dbReference type="Pfam" id="PF16124">
    <property type="entry name" value="RecQ_Zn_bind"/>
    <property type="match status" value="1"/>
</dbReference>
<comment type="catalytic activity">
    <reaction evidence="12 13">
        <text>ATP + H2O = ADP + phosphate + H(+)</text>
        <dbReference type="Rhea" id="RHEA:13065"/>
        <dbReference type="ChEBI" id="CHEBI:15377"/>
        <dbReference type="ChEBI" id="CHEBI:15378"/>
        <dbReference type="ChEBI" id="CHEBI:30616"/>
        <dbReference type="ChEBI" id="CHEBI:43474"/>
        <dbReference type="ChEBI" id="CHEBI:456216"/>
    </reaction>
</comment>
<feature type="domain" description="Helicase ATP-binding" evidence="14">
    <location>
        <begin position="119"/>
        <end position="294"/>
    </location>
</feature>
<dbReference type="SMART" id="SM00490">
    <property type="entry name" value="HELICc"/>
    <property type="match status" value="1"/>
</dbReference>
<dbReference type="GO" id="GO:0005634">
    <property type="term" value="C:nucleus"/>
    <property type="evidence" value="ECO:0007669"/>
    <property type="project" value="UniProtKB-SubCell"/>
</dbReference>
<keyword evidence="17" id="KW-1185">Reference proteome</keyword>
<keyword evidence="9" id="KW-0413">Isomerase</keyword>
<evidence type="ECO:0000256" key="8">
    <source>
        <dbReference type="ARBA" id="ARBA00023125"/>
    </source>
</evidence>
<dbReference type="PANTHER" id="PTHR13710:SF152">
    <property type="entry name" value="ATP-DEPENDENT DNA HELICASE Q5"/>
    <property type="match status" value="1"/>
</dbReference>
<evidence type="ECO:0000256" key="13">
    <source>
        <dbReference type="RuleBase" id="RU364117"/>
    </source>
</evidence>
<name>A0AA39M077_9BILA</name>
<dbReference type="GO" id="GO:0046872">
    <property type="term" value="F:metal ion binding"/>
    <property type="evidence" value="ECO:0007669"/>
    <property type="project" value="UniProtKB-KW"/>
</dbReference>
<evidence type="ECO:0000256" key="10">
    <source>
        <dbReference type="ARBA" id="ARBA00023242"/>
    </source>
</evidence>
<dbReference type="InterPro" id="IPR032284">
    <property type="entry name" value="RecQ_Zn-bd"/>
</dbReference>
<comment type="caution">
    <text evidence="16">The sequence shown here is derived from an EMBL/GenBank/DDBJ whole genome shotgun (WGS) entry which is preliminary data.</text>
</comment>
<dbReference type="PROSITE" id="PS51192">
    <property type="entry name" value="HELICASE_ATP_BIND_1"/>
    <property type="match status" value="1"/>
</dbReference>
<dbReference type="CDD" id="cd18794">
    <property type="entry name" value="SF2_C_RecQ"/>
    <property type="match status" value="1"/>
</dbReference>
<comment type="subcellular location">
    <subcellularLocation>
        <location evidence="1 13">Nucleus</location>
    </subcellularLocation>
</comment>
<evidence type="ECO:0000259" key="15">
    <source>
        <dbReference type="PROSITE" id="PS51194"/>
    </source>
</evidence>
<dbReference type="GO" id="GO:0016787">
    <property type="term" value="F:hydrolase activity"/>
    <property type="evidence" value="ECO:0007669"/>
    <property type="project" value="UniProtKB-KW"/>
</dbReference>
<evidence type="ECO:0000313" key="16">
    <source>
        <dbReference type="EMBL" id="KAK0416013.1"/>
    </source>
</evidence>
<evidence type="ECO:0000256" key="2">
    <source>
        <dbReference type="ARBA" id="ARBA00005446"/>
    </source>
</evidence>
<feature type="domain" description="Helicase C-terminal" evidence="15">
    <location>
        <begin position="323"/>
        <end position="470"/>
    </location>
</feature>
<evidence type="ECO:0000256" key="7">
    <source>
        <dbReference type="ARBA" id="ARBA00022840"/>
    </source>
</evidence>
<protein>
    <recommendedName>
        <fullName evidence="13">ATP-dependent DNA helicase</fullName>
        <ecNumber evidence="13">5.6.2.4</ecNumber>
    </recommendedName>
</protein>
<dbReference type="GO" id="GO:0000724">
    <property type="term" value="P:double-strand break repair via homologous recombination"/>
    <property type="evidence" value="ECO:0007669"/>
    <property type="project" value="TreeGrafter"/>
</dbReference>
<sequence length="524" mass="59199">MWEDGHTNWAPFHVFGDQYEPCDQTAVDFHRERCLWRPFFNLITNNREVDGSPFEQIATKLPTHSHGIQPSIKRDQRVFAPKIHQLHAIRDVTEQVQHILRETFGFSKFRTREQEAAVNCLLKRESDVFINFPSSAGKSLCYQLPAVYHSGVTVVFSPLLALINDQQRFCTSKNIKCETLNSTLTNGEKKAIMEDLKKETPSTTLLYLTPEGVAKSSVIRGILEDLHVRGLLNYFVVDEAHCVSEWGHDFRPAYLKLGELRDLAPGVPVVALTATASPLVEEDIQKHLRMTEERKFKMSTFRKNLFYDVVSKDGSAEEHMANFIKGVGGPVPKNASGIVYCLSRKDCEVMVNTLTSFGIISRAYHAGLDDETRKSVQEKWMRNEVPVVAATIAFGMGIDKPDVRFVIHWTSPMNLAAYYQESGRAGRDGIQSYCRIYFSDSDLRRLTSLAKASITKLRRSATKSGSSKATRISAIQTGLEEMFKYLETKKCRHVVMAEYFGETHLRSCVKTCDNCTPGNVSLFG</sequence>
<dbReference type="InterPro" id="IPR004589">
    <property type="entry name" value="DNA_helicase_ATP-dep_RecQ"/>
</dbReference>
<dbReference type="Proteomes" id="UP001175271">
    <property type="component" value="Unassembled WGS sequence"/>
</dbReference>
<evidence type="ECO:0000256" key="6">
    <source>
        <dbReference type="ARBA" id="ARBA00022806"/>
    </source>
</evidence>
<dbReference type="GO" id="GO:0005524">
    <property type="term" value="F:ATP binding"/>
    <property type="evidence" value="ECO:0007669"/>
    <property type="project" value="UniProtKB-KW"/>
</dbReference>
<comment type="similarity">
    <text evidence="2 13">Belongs to the helicase family. RecQ subfamily.</text>
</comment>
<dbReference type="SUPFAM" id="SSF52540">
    <property type="entry name" value="P-loop containing nucleoside triphosphate hydrolases"/>
    <property type="match status" value="1"/>
</dbReference>
<comment type="catalytic activity">
    <reaction evidence="11 13">
        <text>Couples ATP hydrolysis with the unwinding of duplex DNA by translocating in the 3'-5' direction.</text>
        <dbReference type="EC" id="5.6.2.4"/>
    </reaction>
</comment>
<dbReference type="GO" id="GO:0005737">
    <property type="term" value="C:cytoplasm"/>
    <property type="evidence" value="ECO:0007669"/>
    <property type="project" value="TreeGrafter"/>
</dbReference>
<evidence type="ECO:0000256" key="12">
    <source>
        <dbReference type="ARBA" id="ARBA00049360"/>
    </source>
</evidence>
<dbReference type="InterPro" id="IPR001650">
    <property type="entry name" value="Helicase_C-like"/>
</dbReference>
<evidence type="ECO:0000256" key="9">
    <source>
        <dbReference type="ARBA" id="ARBA00023235"/>
    </source>
</evidence>
<dbReference type="InterPro" id="IPR027417">
    <property type="entry name" value="P-loop_NTPase"/>
</dbReference>
<dbReference type="GO" id="GO:0005694">
    <property type="term" value="C:chromosome"/>
    <property type="evidence" value="ECO:0007669"/>
    <property type="project" value="TreeGrafter"/>
</dbReference>
<evidence type="ECO:0000259" key="14">
    <source>
        <dbReference type="PROSITE" id="PS51192"/>
    </source>
</evidence>
<dbReference type="FunFam" id="3.40.50.300:FF:000444">
    <property type="entry name" value="ATP-dependent DNA helicase"/>
    <property type="match status" value="1"/>
</dbReference>
<dbReference type="Gene3D" id="3.40.50.300">
    <property type="entry name" value="P-loop containing nucleotide triphosphate hydrolases"/>
    <property type="match status" value="2"/>
</dbReference>
<evidence type="ECO:0000256" key="11">
    <source>
        <dbReference type="ARBA" id="ARBA00034617"/>
    </source>
</evidence>
<keyword evidence="7 13" id="KW-0067">ATP-binding</keyword>
<dbReference type="NCBIfam" id="TIGR00614">
    <property type="entry name" value="recQ_fam"/>
    <property type="match status" value="1"/>
</dbReference>
<dbReference type="GO" id="GO:0003677">
    <property type="term" value="F:DNA binding"/>
    <property type="evidence" value="ECO:0007669"/>
    <property type="project" value="UniProtKB-KW"/>
</dbReference>
<dbReference type="PROSITE" id="PS51194">
    <property type="entry name" value="HELICASE_CTER"/>
    <property type="match status" value="1"/>
</dbReference>
<dbReference type="PANTHER" id="PTHR13710">
    <property type="entry name" value="DNA HELICASE RECQ FAMILY MEMBER"/>
    <property type="match status" value="1"/>
</dbReference>
<dbReference type="GO" id="GO:0009378">
    <property type="term" value="F:four-way junction helicase activity"/>
    <property type="evidence" value="ECO:0007669"/>
    <property type="project" value="TreeGrafter"/>
</dbReference>
<keyword evidence="5 13" id="KW-0378">Hydrolase</keyword>
<dbReference type="EMBL" id="JAUCMV010000002">
    <property type="protein sequence ID" value="KAK0416013.1"/>
    <property type="molecule type" value="Genomic_DNA"/>
</dbReference>
<accession>A0AA39M077</accession>
<gene>
    <name evidence="16" type="ORF">QR680_012249</name>
</gene>
<dbReference type="SMART" id="SM00487">
    <property type="entry name" value="DEXDc"/>
    <property type="match status" value="1"/>
</dbReference>
<evidence type="ECO:0000256" key="5">
    <source>
        <dbReference type="ARBA" id="ARBA00022801"/>
    </source>
</evidence>
<proteinExistence type="inferred from homology"/>
<evidence type="ECO:0000256" key="1">
    <source>
        <dbReference type="ARBA" id="ARBA00004123"/>
    </source>
</evidence>
<dbReference type="Pfam" id="PF00271">
    <property type="entry name" value="Helicase_C"/>
    <property type="match status" value="1"/>
</dbReference>
<dbReference type="AlphaFoldDB" id="A0AA39M077"/>
<evidence type="ECO:0000313" key="17">
    <source>
        <dbReference type="Proteomes" id="UP001175271"/>
    </source>
</evidence>
<keyword evidence="8" id="KW-0238">DNA-binding</keyword>
<dbReference type="InterPro" id="IPR011545">
    <property type="entry name" value="DEAD/DEAH_box_helicase_dom"/>
</dbReference>
<evidence type="ECO:0000256" key="4">
    <source>
        <dbReference type="ARBA" id="ARBA00022741"/>
    </source>
</evidence>
<keyword evidence="6 13" id="KW-0347">Helicase</keyword>
<keyword evidence="3" id="KW-0479">Metal-binding</keyword>
<dbReference type="Pfam" id="PF00270">
    <property type="entry name" value="DEAD"/>
    <property type="match status" value="1"/>
</dbReference>
<evidence type="ECO:0000256" key="3">
    <source>
        <dbReference type="ARBA" id="ARBA00022723"/>
    </source>
</evidence>
<dbReference type="EC" id="5.6.2.4" evidence="13"/>
<dbReference type="InterPro" id="IPR014001">
    <property type="entry name" value="Helicase_ATP-bd"/>
</dbReference>
<reference evidence="16" key="1">
    <citation type="submission" date="2023-06" db="EMBL/GenBank/DDBJ databases">
        <title>Genomic analysis of the entomopathogenic nematode Steinernema hermaphroditum.</title>
        <authorList>
            <person name="Schwarz E.M."/>
            <person name="Heppert J.K."/>
            <person name="Baniya A."/>
            <person name="Schwartz H.T."/>
            <person name="Tan C.-H."/>
            <person name="Antoshechkin I."/>
            <person name="Sternberg P.W."/>
            <person name="Goodrich-Blair H."/>
            <person name="Dillman A.R."/>
        </authorList>
    </citation>
    <scope>NUCLEOTIDE SEQUENCE</scope>
    <source>
        <strain evidence="16">PS9179</strain>
        <tissue evidence="16">Whole animal</tissue>
    </source>
</reference>